<dbReference type="PANTHER" id="PTHR10302">
    <property type="entry name" value="SINGLE-STRANDED DNA-BINDING PROTEIN"/>
    <property type="match status" value="1"/>
</dbReference>
<keyword evidence="2" id="KW-0235">DNA replication</keyword>
<dbReference type="CDD" id="cd04496">
    <property type="entry name" value="SSB_OBF"/>
    <property type="match status" value="1"/>
</dbReference>
<dbReference type="InterPro" id="IPR011344">
    <property type="entry name" value="ssDNA-bd"/>
</dbReference>
<comment type="caution">
    <text evidence="6">The sequence shown here is derived from an EMBL/GenBank/DDBJ whole genome shotgun (WGS) entry which is preliminary data.</text>
</comment>
<reference evidence="6 7" key="1">
    <citation type="submission" date="2021-05" db="EMBL/GenBank/DDBJ databases">
        <title>Culturable bacteria isolated from Daya Bay.</title>
        <authorList>
            <person name="Zheng W."/>
            <person name="Yu S."/>
            <person name="Huang Y."/>
        </authorList>
    </citation>
    <scope>NUCLEOTIDE SEQUENCE [LARGE SCALE GENOMIC DNA]</scope>
    <source>
        <strain evidence="6 7">DP4N28-5</strain>
    </source>
</reference>
<dbReference type="NCBIfam" id="TIGR00621">
    <property type="entry name" value="ssb"/>
    <property type="match status" value="1"/>
</dbReference>
<evidence type="ECO:0000256" key="4">
    <source>
        <dbReference type="RuleBase" id="RU000524"/>
    </source>
</evidence>
<accession>A0ABS6T2S9</accession>
<dbReference type="PANTHER" id="PTHR10302:SF27">
    <property type="entry name" value="SINGLE-STRANDED DNA-BINDING PROTEIN"/>
    <property type="match status" value="1"/>
</dbReference>
<keyword evidence="7" id="KW-1185">Reference proteome</keyword>
<dbReference type="Proteomes" id="UP000756530">
    <property type="component" value="Unassembled WGS sequence"/>
</dbReference>
<sequence>MAGSVNKVILIGNLGADPEVRNFPNGGKVCSLRLATSENWKDRNTGERRERTEWHRVEIYSEPLVRVAEQYLRKGSKIYIEGKLETRKWQDQSGQDRYTTEVALRPYQSELTMLDSRGGGDGGGTTYGGGTSQGGYGGGGGDRGGYGGGGDSGPAPAGGGGGFDDEIPF</sequence>
<dbReference type="Pfam" id="PF00436">
    <property type="entry name" value="SSB"/>
    <property type="match status" value="1"/>
</dbReference>
<dbReference type="InterPro" id="IPR000424">
    <property type="entry name" value="Primosome_PriB/ssb"/>
</dbReference>
<dbReference type="EMBL" id="JAHUZE010000002">
    <property type="protein sequence ID" value="MBV7379505.1"/>
    <property type="molecule type" value="Genomic_DNA"/>
</dbReference>
<dbReference type="RefSeq" id="WP_218392627.1">
    <property type="nucleotide sequence ID" value="NZ_JAHUZE010000002.1"/>
</dbReference>
<feature type="short sequence motif" description="Important for interaction with partner proteins" evidence="2">
    <location>
        <begin position="164"/>
        <end position="169"/>
    </location>
</feature>
<evidence type="ECO:0000256" key="1">
    <source>
        <dbReference type="ARBA" id="ARBA00023172"/>
    </source>
</evidence>
<dbReference type="HAMAP" id="MF_00984">
    <property type="entry name" value="SSB"/>
    <property type="match status" value="1"/>
</dbReference>
<evidence type="ECO:0000256" key="5">
    <source>
        <dbReference type="SAM" id="MobiDB-lite"/>
    </source>
</evidence>
<evidence type="ECO:0000313" key="6">
    <source>
        <dbReference type="EMBL" id="MBV7379505.1"/>
    </source>
</evidence>
<name>A0ABS6T2S9_9RHOB</name>
<evidence type="ECO:0000256" key="3">
    <source>
        <dbReference type="PROSITE-ProRule" id="PRU00252"/>
    </source>
</evidence>
<gene>
    <name evidence="6" type="primary">ssb</name>
    <name evidence="6" type="ORF">KJP28_11245</name>
</gene>
<feature type="compositionally biased region" description="Gly residues" evidence="5">
    <location>
        <begin position="117"/>
        <end position="162"/>
    </location>
</feature>
<keyword evidence="2 3" id="KW-0238">DNA-binding</keyword>
<evidence type="ECO:0000256" key="2">
    <source>
        <dbReference type="HAMAP-Rule" id="MF_00984"/>
    </source>
</evidence>
<proteinExistence type="inferred from homology"/>
<dbReference type="PROSITE" id="PS50935">
    <property type="entry name" value="SSB"/>
    <property type="match status" value="1"/>
</dbReference>
<comment type="function">
    <text evidence="2">Plays an important role in DNA replication, recombination and repair. Binds to ssDNA and to an array of partner proteins to recruit them to their sites of action during DNA metabolism.</text>
</comment>
<organism evidence="6 7">
    <name type="scientific">Maritimibacter dapengensis</name>
    <dbReference type="NCBI Taxonomy" id="2836868"/>
    <lineage>
        <taxon>Bacteria</taxon>
        <taxon>Pseudomonadati</taxon>
        <taxon>Pseudomonadota</taxon>
        <taxon>Alphaproteobacteria</taxon>
        <taxon>Rhodobacterales</taxon>
        <taxon>Roseobacteraceae</taxon>
        <taxon>Maritimibacter</taxon>
    </lineage>
</organism>
<comment type="caution">
    <text evidence="2">Lacks conserved residue(s) required for the propagation of feature annotation.</text>
</comment>
<keyword evidence="2" id="KW-0227">DNA damage</keyword>
<keyword evidence="1 2" id="KW-0233">DNA recombination</keyword>
<protein>
    <recommendedName>
        <fullName evidence="2 4">Single-stranded DNA-binding protein</fullName>
        <shortName evidence="2">SSB</shortName>
    </recommendedName>
</protein>
<feature type="region of interest" description="Disordered" evidence="5">
    <location>
        <begin position="113"/>
        <end position="169"/>
    </location>
</feature>
<evidence type="ECO:0000313" key="7">
    <source>
        <dbReference type="Proteomes" id="UP000756530"/>
    </source>
</evidence>
<comment type="subunit">
    <text evidence="2">Homotetramer.</text>
</comment>
<dbReference type="GO" id="GO:0003677">
    <property type="term" value="F:DNA binding"/>
    <property type="evidence" value="ECO:0007669"/>
    <property type="project" value="UniProtKB-KW"/>
</dbReference>
<keyword evidence="2" id="KW-0234">DNA repair</keyword>